<dbReference type="InterPro" id="IPR050297">
    <property type="entry name" value="LipidA_mod_glycosyltrf_83"/>
</dbReference>
<reference evidence="10" key="2">
    <citation type="submission" date="2020-09" db="EMBL/GenBank/DDBJ databases">
        <authorList>
            <person name="Sun Q."/>
            <person name="Ohkuma M."/>
        </authorList>
    </citation>
    <scope>NUCLEOTIDE SEQUENCE</scope>
    <source>
        <strain evidence="10">JCM 4125</strain>
    </source>
</reference>
<feature type="region of interest" description="Disordered" evidence="8">
    <location>
        <begin position="512"/>
        <end position="556"/>
    </location>
</feature>
<evidence type="ECO:0000256" key="3">
    <source>
        <dbReference type="ARBA" id="ARBA00022676"/>
    </source>
</evidence>
<feature type="transmembrane region" description="Helical" evidence="9">
    <location>
        <begin position="168"/>
        <end position="193"/>
    </location>
</feature>
<evidence type="ECO:0000256" key="5">
    <source>
        <dbReference type="ARBA" id="ARBA00022692"/>
    </source>
</evidence>
<keyword evidence="3 10" id="KW-0328">Glycosyltransferase</keyword>
<gene>
    <name evidence="10" type="ORF">GCM10010226_19630</name>
</gene>
<evidence type="ECO:0000256" key="1">
    <source>
        <dbReference type="ARBA" id="ARBA00004651"/>
    </source>
</evidence>
<dbReference type="RefSeq" id="WP_308435641.1">
    <property type="nucleotide sequence ID" value="NZ_BMSA01000003.1"/>
</dbReference>
<sequence length="556" mass="59250">MVYQRSLPSGRGTRVAPAAPVAVAVPVVVMLALGLWGLDRGGTWRDEDVTLQVARRSVPQIWRLLHGVDAVHGLYYLLMHPVLAVRADEVALRLPSVGAAAATAGLIAALGVRLARPRVGLWAGLLYAATPLAGHYAQEGRSYALVGAGATAATLLLVRALDGRRSWWPYGVVVTLTCLLHELAVPALLAHAVTLAHARVARRTWRGWAGAAGAALAALLPLALVSRAQAGQIAWLPRPGPGSAERLLRAFLGQGGPVLWACLLLAAVAVPPRSRRAPSVTSVALPLMALPPLALLAVSQVRPMYDDRYVLYALAGAPLLVAAGADRLLRAAGAVLPGPGSAPCRAGSPLVPLAGTLAVALAFTHQLPLHRQDRTLLTRPDSLAAVSALAARELRPGDAVVFLPSIGRRAALSHPEGFRGVRDIALRTPGPASGTLYGRETGARELRRRLLTLDRLWLVAEPYALRSPWYPRNPTERVKLTVVGERFVPYEPRREFVRDGVMLRLYAKRRPEGARVPTGTTGPRVPTGTRAPRPAPRTRARPPVPPRPAPPRPAPR</sequence>
<evidence type="ECO:0000256" key="4">
    <source>
        <dbReference type="ARBA" id="ARBA00022679"/>
    </source>
</evidence>
<feature type="transmembrane region" description="Helical" evidence="9">
    <location>
        <begin position="247"/>
        <end position="270"/>
    </location>
</feature>
<keyword evidence="2" id="KW-1003">Cell membrane</keyword>
<evidence type="ECO:0000256" key="6">
    <source>
        <dbReference type="ARBA" id="ARBA00022989"/>
    </source>
</evidence>
<dbReference type="GO" id="GO:0016763">
    <property type="term" value="F:pentosyltransferase activity"/>
    <property type="evidence" value="ECO:0007669"/>
    <property type="project" value="TreeGrafter"/>
</dbReference>
<dbReference type="GO" id="GO:0010041">
    <property type="term" value="P:response to iron(III) ion"/>
    <property type="evidence" value="ECO:0007669"/>
    <property type="project" value="TreeGrafter"/>
</dbReference>
<feature type="transmembrane region" description="Helical" evidence="9">
    <location>
        <begin position="15"/>
        <end position="38"/>
    </location>
</feature>
<dbReference type="GO" id="GO:0005886">
    <property type="term" value="C:plasma membrane"/>
    <property type="evidence" value="ECO:0007669"/>
    <property type="project" value="UniProtKB-SubCell"/>
</dbReference>
<accession>A0A918H8U2</accession>
<feature type="transmembrane region" description="Helical" evidence="9">
    <location>
        <begin position="90"/>
        <end position="112"/>
    </location>
</feature>
<feature type="compositionally biased region" description="Low complexity" evidence="8">
    <location>
        <begin position="515"/>
        <end position="532"/>
    </location>
</feature>
<evidence type="ECO:0000256" key="2">
    <source>
        <dbReference type="ARBA" id="ARBA00022475"/>
    </source>
</evidence>
<feature type="transmembrane region" description="Helical" evidence="9">
    <location>
        <begin position="205"/>
        <end position="226"/>
    </location>
</feature>
<evidence type="ECO:0000256" key="9">
    <source>
        <dbReference type="SAM" id="Phobius"/>
    </source>
</evidence>
<comment type="subcellular location">
    <subcellularLocation>
        <location evidence="1">Cell membrane</location>
        <topology evidence="1">Multi-pass membrane protein</topology>
    </subcellularLocation>
</comment>
<evidence type="ECO:0000313" key="11">
    <source>
        <dbReference type="Proteomes" id="UP000646776"/>
    </source>
</evidence>
<evidence type="ECO:0000256" key="8">
    <source>
        <dbReference type="SAM" id="MobiDB-lite"/>
    </source>
</evidence>
<feature type="compositionally biased region" description="Pro residues" evidence="8">
    <location>
        <begin position="542"/>
        <end position="556"/>
    </location>
</feature>
<feature type="transmembrane region" description="Helical" evidence="9">
    <location>
        <begin position="276"/>
        <end position="297"/>
    </location>
</feature>
<dbReference type="PANTHER" id="PTHR33908">
    <property type="entry name" value="MANNOSYLTRANSFERASE YKCB-RELATED"/>
    <property type="match status" value="1"/>
</dbReference>
<dbReference type="GO" id="GO:0009103">
    <property type="term" value="P:lipopolysaccharide biosynthetic process"/>
    <property type="evidence" value="ECO:0007669"/>
    <property type="project" value="UniProtKB-ARBA"/>
</dbReference>
<proteinExistence type="predicted"/>
<feature type="transmembrane region" description="Helical" evidence="9">
    <location>
        <begin position="61"/>
        <end position="78"/>
    </location>
</feature>
<dbReference type="PANTHER" id="PTHR33908:SF3">
    <property type="entry name" value="UNDECAPRENYL PHOSPHATE-ALPHA-4-AMINO-4-DEOXY-L-ARABINOSE ARABINOSYL TRANSFERASE"/>
    <property type="match status" value="1"/>
</dbReference>
<keyword evidence="4" id="KW-0808">Transferase</keyword>
<comment type="caution">
    <text evidence="10">The sequence shown here is derived from an EMBL/GenBank/DDBJ whole genome shotgun (WGS) entry which is preliminary data.</text>
</comment>
<feature type="transmembrane region" description="Helical" evidence="9">
    <location>
        <begin position="309"/>
        <end position="329"/>
    </location>
</feature>
<feature type="transmembrane region" description="Helical" evidence="9">
    <location>
        <begin position="143"/>
        <end position="161"/>
    </location>
</feature>
<organism evidence="10 11">
    <name type="scientific">Streptomyces phaeofaciens</name>
    <dbReference type="NCBI Taxonomy" id="68254"/>
    <lineage>
        <taxon>Bacteria</taxon>
        <taxon>Bacillati</taxon>
        <taxon>Actinomycetota</taxon>
        <taxon>Actinomycetes</taxon>
        <taxon>Kitasatosporales</taxon>
        <taxon>Streptomycetaceae</taxon>
        <taxon>Streptomyces</taxon>
    </lineage>
</organism>
<dbReference type="Proteomes" id="UP000646776">
    <property type="component" value="Unassembled WGS sequence"/>
</dbReference>
<keyword evidence="11" id="KW-1185">Reference proteome</keyword>
<keyword evidence="5 9" id="KW-0812">Transmembrane</keyword>
<protein>
    <submittedName>
        <fullName evidence="10">Mannosyltransferase</fullName>
    </submittedName>
</protein>
<keyword evidence="7 9" id="KW-0472">Membrane</keyword>
<feature type="transmembrane region" description="Helical" evidence="9">
    <location>
        <begin position="119"/>
        <end position="137"/>
    </location>
</feature>
<reference evidence="10" key="1">
    <citation type="journal article" date="2014" name="Int. J. Syst. Evol. Microbiol.">
        <title>Complete genome sequence of Corynebacterium casei LMG S-19264T (=DSM 44701T), isolated from a smear-ripened cheese.</title>
        <authorList>
            <consortium name="US DOE Joint Genome Institute (JGI-PGF)"/>
            <person name="Walter F."/>
            <person name="Albersmeier A."/>
            <person name="Kalinowski J."/>
            <person name="Ruckert C."/>
        </authorList>
    </citation>
    <scope>NUCLEOTIDE SEQUENCE</scope>
    <source>
        <strain evidence="10">JCM 4125</strain>
    </source>
</reference>
<name>A0A918H8U2_9ACTN</name>
<dbReference type="EMBL" id="BMSA01000003">
    <property type="protein sequence ID" value="GGT42977.1"/>
    <property type="molecule type" value="Genomic_DNA"/>
</dbReference>
<keyword evidence="6 9" id="KW-1133">Transmembrane helix</keyword>
<evidence type="ECO:0000256" key="7">
    <source>
        <dbReference type="ARBA" id="ARBA00023136"/>
    </source>
</evidence>
<dbReference type="AlphaFoldDB" id="A0A918H8U2"/>
<evidence type="ECO:0000313" key="10">
    <source>
        <dbReference type="EMBL" id="GGT42977.1"/>
    </source>
</evidence>